<accession>A0AAV3QQ50</accession>
<comment type="caution">
    <text evidence="2">The sequence shown here is derived from an EMBL/GenBank/DDBJ whole genome shotgun (WGS) entry which is preliminary data.</text>
</comment>
<protein>
    <submittedName>
        <fullName evidence="2">Uncharacterized protein</fullName>
    </submittedName>
</protein>
<reference evidence="2 3" key="1">
    <citation type="submission" date="2024-01" db="EMBL/GenBank/DDBJ databases">
        <title>The complete chloroplast genome sequence of Lithospermum erythrorhizon: insights into the phylogenetic relationship among Boraginaceae species and the maternal lineages of purple gromwells.</title>
        <authorList>
            <person name="Okada T."/>
            <person name="Watanabe K."/>
        </authorList>
    </citation>
    <scope>NUCLEOTIDE SEQUENCE [LARGE SCALE GENOMIC DNA]</scope>
</reference>
<gene>
    <name evidence="2" type="ORF">LIER_19920</name>
</gene>
<evidence type="ECO:0000256" key="1">
    <source>
        <dbReference type="SAM" id="MobiDB-lite"/>
    </source>
</evidence>
<evidence type="ECO:0000313" key="2">
    <source>
        <dbReference type="EMBL" id="GAA0164232.1"/>
    </source>
</evidence>
<name>A0AAV3QQ50_LITER</name>
<feature type="region of interest" description="Disordered" evidence="1">
    <location>
        <begin position="1"/>
        <end position="59"/>
    </location>
</feature>
<feature type="compositionally biased region" description="Polar residues" evidence="1">
    <location>
        <begin position="48"/>
        <end position="59"/>
    </location>
</feature>
<keyword evidence="3" id="KW-1185">Reference proteome</keyword>
<dbReference type="EMBL" id="BAABME010004984">
    <property type="protein sequence ID" value="GAA0164232.1"/>
    <property type="molecule type" value="Genomic_DNA"/>
</dbReference>
<organism evidence="2 3">
    <name type="scientific">Lithospermum erythrorhizon</name>
    <name type="common">Purple gromwell</name>
    <name type="synonym">Lithospermum officinale var. erythrorhizon</name>
    <dbReference type="NCBI Taxonomy" id="34254"/>
    <lineage>
        <taxon>Eukaryota</taxon>
        <taxon>Viridiplantae</taxon>
        <taxon>Streptophyta</taxon>
        <taxon>Embryophyta</taxon>
        <taxon>Tracheophyta</taxon>
        <taxon>Spermatophyta</taxon>
        <taxon>Magnoliopsida</taxon>
        <taxon>eudicotyledons</taxon>
        <taxon>Gunneridae</taxon>
        <taxon>Pentapetalae</taxon>
        <taxon>asterids</taxon>
        <taxon>lamiids</taxon>
        <taxon>Boraginales</taxon>
        <taxon>Boraginaceae</taxon>
        <taxon>Boraginoideae</taxon>
        <taxon>Lithospermeae</taxon>
        <taxon>Lithospermum</taxon>
    </lineage>
</organism>
<dbReference type="Proteomes" id="UP001454036">
    <property type="component" value="Unassembled WGS sequence"/>
</dbReference>
<sequence length="143" mass="15220">MVIPQEVNQAILGQGGSNDVEDPDPISILPPSNSNPNAPPMEPPSAAGSQTGGTPVVSDTSTAHYGYLTSFISLSDYNIFVEDKPDKVSEGHWHKEVLIAALSSVEPRKVPFSAMKEKRIPLFKRASIVTKTSEATMPSSTGV</sequence>
<proteinExistence type="predicted"/>
<evidence type="ECO:0000313" key="3">
    <source>
        <dbReference type="Proteomes" id="UP001454036"/>
    </source>
</evidence>
<dbReference type="AlphaFoldDB" id="A0AAV3QQ50"/>